<reference evidence="2 3" key="1">
    <citation type="submission" date="2020-06" db="EMBL/GenBank/DDBJ databases">
        <title>Genome mining for natural products.</title>
        <authorList>
            <person name="Zhang B."/>
            <person name="Shi J."/>
            <person name="Ge H."/>
        </authorList>
    </citation>
    <scope>NUCLEOTIDE SEQUENCE [LARGE SCALE GENOMIC DNA]</scope>
    <source>
        <strain evidence="2 3">NA06532</strain>
        <plasmid evidence="2 3">unnamed1</plasmid>
    </source>
</reference>
<dbReference type="EMBL" id="CP054927">
    <property type="protein sequence ID" value="QKW47886.1"/>
    <property type="molecule type" value="Genomic_DNA"/>
</dbReference>
<evidence type="ECO:0000313" key="3">
    <source>
        <dbReference type="Proteomes" id="UP000509345"/>
    </source>
</evidence>
<name>A0A7H8N0H3_STRMI</name>
<dbReference type="EMBL" id="JBEJUE010000048">
    <property type="protein sequence ID" value="MER0429027.1"/>
    <property type="molecule type" value="Genomic_DNA"/>
</dbReference>
<evidence type="ECO:0000313" key="2">
    <source>
        <dbReference type="EMBL" id="QKW47886.1"/>
    </source>
</evidence>
<evidence type="ECO:0000313" key="1">
    <source>
        <dbReference type="EMBL" id="MER0429027.1"/>
    </source>
</evidence>
<keyword evidence="2" id="KW-0614">Plasmid</keyword>
<accession>A0A7H8N0H3</accession>
<geneLocation type="plasmid" evidence="2 3">
    <name>unnamed1</name>
</geneLocation>
<dbReference type="Proteomes" id="UP000509345">
    <property type="component" value="Plasmid unnamed1"/>
</dbReference>
<protein>
    <submittedName>
        <fullName evidence="2">Uncharacterized protein</fullName>
    </submittedName>
</protein>
<sequence>MALVKKGSRRIVVDGTTYRWRLRGRPTYSQGMAWRPLTFAVEHAETPGTTLVITTNKPHSANWIGTAAVPVLPSEVAASIRAARAVGWVAENPGSPFHFDQSEGFILFS</sequence>
<dbReference type="RefSeq" id="WP_176145759.1">
    <property type="nucleotide sequence ID" value="NZ_CP054927.1"/>
</dbReference>
<proteinExistence type="predicted"/>
<organism evidence="2 3">
    <name type="scientific">Streptomyces microflavus</name>
    <name type="common">Streptomyces lipmanii</name>
    <dbReference type="NCBI Taxonomy" id="1919"/>
    <lineage>
        <taxon>Bacteria</taxon>
        <taxon>Bacillati</taxon>
        <taxon>Actinomycetota</taxon>
        <taxon>Actinomycetes</taxon>
        <taxon>Kitasatosporales</taxon>
        <taxon>Streptomycetaceae</taxon>
        <taxon>Streptomyces</taxon>
    </lineage>
</organism>
<keyword evidence="4" id="KW-1185">Reference proteome</keyword>
<evidence type="ECO:0000313" key="4">
    <source>
        <dbReference type="Proteomes" id="UP001456562"/>
    </source>
</evidence>
<reference evidence="1 4" key="2">
    <citation type="submission" date="2024-01" db="EMBL/GenBank/DDBJ databases">
        <title>Metagenomic exploration of the rhizosphere soil microbial community and their significance in facilitating the development of wild simulated ginseng.</title>
        <authorList>
            <person name="Huang J."/>
        </authorList>
    </citation>
    <scope>NUCLEOTIDE SEQUENCE [LARGE SCALE GENOMIC DNA]</scope>
    <source>
        <strain evidence="1 4">WY141</strain>
    </source>
</reference>
<dbReference type="GeneID" id="87636629"/>
<gene>
    <name evidence="1" type="ORF">ABR748_33230</name>
    <name evidence="2" type="ORF">HUT09_35770</name>
</gene>
<dbReference type="Proteomes" id="UP001456562">
    <property type="component" value="Unassembled WGS sequence"/>
</dbReference>
<dbReference type="AlphaFoldDB" id="A0A7H8N0H3"/>